<evidence type="ECO:0000313" key="2">
    <source>
        <dbReference type="WBParaSite" id="MhA1_Contig342.frz3.gene66"/>
    </source>
</evidence>
<evidence type="ECO:0000313" key="1">
    <source>
        <dbReference type="Proteomes" id="UP000095281"/>
    </source>
</evidence>
<dbReference type="AlphaFoldDB" id="A0A1I8BMK8"/>
<dbReference type="WBParaSite" id="MhA1_Contig342.frz3.gene66">
    <property type="protein sequence ID" value="MhA1_Contig342.frz3.gene66"/>
    <property type="gene ID" value="MhA1_Contig342.frz3.gene66"/>
</dbReference>
<keyword evidence="1" id="KW-1185">Reference proteome</keyword>
<protein>
    <submittedName>
        <fullName evidence="2">Uncharacterized protein</fullName>
    </submittedName>
</protein>
<name>A0A1I8BMK8_MELHA</name>
<sequence>MNIFRLVTNCVVNVDFPSKVSSISFAFGEIFAQLCIFGFRPDFFSTIADAMVAECVRQDGGAQKRCETL</sequence>
<proteinExistence type="predicted"/>
<reference evidence="2" key="1">
    <citation type="submission" date="2016-11" db="UniProtKB">
        <authorList>
            <consortium name="WormBaseParasite"/>
        </authorList>
    </citation>
    <scope>IDENTIFICATION</scope>
</reference>
<organism evidence="1 2">
    <name type="scientific">Meloidogyne hapla</name>
    <name type="common">Root-knot nematode worm</name>
    <dbReference type="NCBI Taxonomy" id="6305"/>
    <lineage>
        <taxon>Eukaryota</taxon>
        <taxon>Metazoa</taxon>
        <taxon>Ecdysozoa</taxon>
        <taxon>Nematoda</taxon>
        <taxon>Chromadorea</taxon>
        <taxon>Rhabditida</taxon>
        <taxon>Tylenchina</taxon>
        <taxon>Tylenchomorpha</taxon>
        <taxon>Tylenchoidea</taxon>
        <taxon>Meloidogynidae</taxon>
        <taxon>Meloidogyninae</taxon>
        <taxon>Meloidogyne</taxon>
    </lineage>
</organism>
<accession>A0A1I8BMK8</accession>
<dbReference type="Proteomes" id="UP000095281">
    <property type="component" value="Unplaced"/>
</dbReference>